<protein>
    <recommendedName>
        <fullName evidence="4">peptidylprolyl isomerase</fullName>
        <ecNumber evidence="4">5.2.1.8</ecNumber>
    </recommendedName>
</protein>
<dbReference type="AlphaFoldDB" id="A0A2V1IIV6"/>
<dbReference type="InterPro" id="IPR048261">
    <property type="entry name" value="SlpA/SlyD-like_ins_sf"/>
</dbReference>
<dbReference type="Proteomes" id="UP000244905">
    <property type="component" value="Unassembled WGS sequence"/>
</dbReference>
<dbReference type="InterPro" id="IPR046357">
    <property type="entry name" value="PPIase_dom_sf"/>
</dbReference>
<gene>
    <name evidence="9" type="ORF">C5O23_10150</name>
</gene>
<evidence type="ECO:0000256" key="5">
    <source>
        <dbReference type="ARBA" id="ARBA00022490"/>
    </source>
</evidence>
<comment type="similarity">
    <text evidence="3">Belongs to the FKBP-type PPIase family.</text>
</comment>
<evidence type="ECO:0000313" key="10">
    <source>
        <dbReference type="Proteomes" id="UP000244905"/>
    </source>
</evidence>
<dbReference type="SUPFAM" id="SSF54534">
    <property type="entry name" value="FKBP-like"/>
    <property type="match status" value="1"/>
</dbReference>
<evidence type="ECO:0000256" key="8">
    <source>
        <dbReference type="ARBA" id="ARBA00023235"/>
    </source>
</evidence>
<keyword evidence="7" id="KW-0143">Chaperone</keyword>
<keyword evidence="5" id="KW-0963">Cytoplasm</keyword>
<dbReference type="EMBL" id="PUEC01000023">
    <property type="protein sequence ID" value="PWB01283.1"/>
    <property type="molecule type" value="Genomic_DNA"/>
</dbReference>
<evidence type="ECO:0000313" key="9">
    <source>
        <dbReference type="EMBL" id="PWB01283.1"/>
    </source>
</evidence>
<accession>A0A2V1IIV6</accession>
<dbReference type="EC" id="5.2.1.8" evidence="4"/>
<dbReference type="Gene3D" id="2.40.10.330">
    <property type="match status" value="1"/>
</dbReference>
<dbReference type="PANTHER" id="PTHR47861:SF3">
    <property type="entry name" value="FKBP-TYPE PEPTIDYL-PROLYL CIS-TRANS ISOMERASE SLYD"/>
    <property type="match status" value="1"/>
</dbReference>
<dbReference type="GO" id="GO:0005737">
    <property type="term" value="C:cytoplasm"/>
    <property type="evidence" value="ECO:0007669"/>
    <property type="project" value="UniProtKB-SubCell"/>
</dbReference>
<evidence type="ECO:0000256" key="2">
    <source>
        <dbReference type="ARBA" id="ARBA00004496"/>
    </source>
</evidence>
<keyword evidence="8 9" id="KW-0413">Isomerase</keyword>
<evidence type="ECO:0000256" key="3">
    <source>
        <dbReference type="ARBA" id="ARBA00006577"/>
    </source>
</evidence>
<comment type="subcellular location">
    <subcellularLocation>
        <location evidence="2">Cytoplasm</location>
    </subcellularLocation>
</comment>
<keyword evidence="10" id="KW-1185">Reference proteome</keyword>
<organism evidence="9 10">
    <name type="scientific">Duncaniella muris</name>
    <dbReference type="NCBI Taxonomy" id="2094150"/>
    <lineage>
        <taxon>Bacteria</taxon>
        <taxon>Pseudomonadati</taxon>
        <taxon>Bacteroidota</taxon>
        <taxon>Bacteroidia</taxon>
        <taxon>Bacteroidales</taxon>
        <taxon>Muribaculaceae</taxon>
        <taxon>Duncaniella</taxon>
    </lineage>
</organism>
<evidence type="ECO:0000256" key="7">
    <source>
        <dbReference type="ARBA" id="ARBA00023186"/>
    </source>
</evidence>
<comment type="catalytic activity">
    <reaction evidence="1">
        <text>[protein]-peptidylproline (omega=180) = [protein]-peptidylproline (omega=0)</text>
        <dbReference type="Rhea" id="RHEA:16237"/>
        <dbReference type="Rhea" id="RHEA-COMP:10747"/>
        <dbReference type="Rhea" id="RHEA-COMP:10748"/>
        <dbReference type="ChEBI" id="CHEBI:83833"/>
        <dbReference type="ChEBI" id="CHEBI:83834"/>
        <dbReference type="EC" id="5.2.1.8"/>
    </reaction>
</comment>
<name>A0A2V1IIV6_9BACT</name>
<sequence length="189" mass="20318">MEKILPGKYVEISYDLFEVAPDGTENLVHSVTEDEPERFIFGVTKGMILPLERALDGLEQGREFDVPVNAGEGFPYNPDDVAELSKSIFMVDGKFDAETIREGAYIPMMTADGYRITGKVKKVTADHVVMDFNHPLVGKDLRFKGKVVTVRDATPEELHPSCGGGCCGGCGDNGCGGDNSSCGCDGCGN</sequence>
<proteinExistence type="inferred from homology"/>
<evidence type="ECO:0000256" key="1">
    <source>
        <dbReference type="ARBA" id="ARBA00000971"/>
    </source>
</evidence>
<dbReference type="RefSeq" id="WP_107032833.1">
    <property type="nucleotide sequence ID" value="NZ_CAPEJN010000001.1"/>
</dbReference>
<evidence type="ECO:0000256" key="6">
    <source>
        <dbReference type="ARBA" id="ARBA00023110"/>
    </source>
</evidence>
<dbReference type="GeneID" id="82526701"/>
<dbReference type="Gene3D" id="3.10.50.40">
    <property type="match status" value="1"/>
</dbReference>
<evidence type="ECO:0000256" key="4">
    <source>
        <dbReference type="ARBA" id="ARBA00013194"/>
    </source>
</evidence>
<comment type="caution">
    <text evidence="9">The sequence shown here is derived from an EMBL/GenBank/DDBJ whole genome shotgun (WGS) entry which is preliminary data.</text>
</comment>
<reference evidence="10" key="1">
    <citation type="submission" date="2018-02" db="EMBL/GenBank/DDBJ databases">
        <authorList>
            <person name="Clavel T."/>
            <person name="Strowig T."/>
        </authorList>
    </citation>
    <scope>NUCLEOTIDE SEQUENCE [LARGE SCALE GENOMIC DNA]</scope>
    <source>
        <strain evidence="10">DSM 103720</strain>
    </source>
</reference>
<keyword evidence="6" id="KW-0697">Rotamase</keyword>
<dbReference type="PANTHER" id="PTHR47861">
    <property type="entry name" value="FKBP-TYPE PEPTIDYL-PROLYL CIS-TRANS ISOMERASE SLYD"/>
    <property type="match status" value="1"/>
</dbReference>
<dbReference type="GO" id="GO:0003755">
    <property type="term" value="F:peptidyl-prolyl cis-trans isomerase activity"/>
    <property type="evidence" value="ECO:0007669"/>
    <property type="project" value="UniProtKB-KW"/>
</dbReference>